<dbReference type="SUPFAM" id="SSF56731">
    <property type="entry name" value="DNA primase core"/>
    <property type="match status" value="1"/>
</dbReference>
<sequence>MFDKNIFKPMEIPEIKSHLPLAQVLHHYNLSPDRNNRLCCPFHPDKTPSLQIYPKTETAYCFSSNCKTHGKSLDVIDFVMFKESCTKHEAIIKAQELAGGKPQEPKPTNGQDLSRSAVLTKIFGYFKKGLASSKPAREYAASRNLDPAKIEMGYNSGQFHHGTRKDKYLIESCLKVGLLLDKGLTSRTGEKAYTPFGKNGLAFALKNKEGKITSLYFRNVTGSKSAKHFYLKDRQGLYPHYPKPTTSKLILTEAIIDAATILQQEQITKDFEILALYGTNGLTDEHLEAIKSLDKLEEVIFWFDGDESGNKASEKYNAILSNEIPKVKITKVETPKGEDINSLLDGHSPEIFTELLSNRKPLKTEESNLFFSTENSTGKASVERKNPEPKQIQQLDTSNPQNIKYAGQAAEYQIKGFKITQLDSLKISLQILKEGRDFRTRIELYEHKQTTAVSQKAAEILNTEADLIEKDLGR</sequence>
<dbReference type="GO" id="GO:0006269">
    <property type="term" value="P:DNA replication, synthesis of primer"/>
    <property type="evidence" value="ECO:0007669"/>
    <property type="project" value="TreeGrafter"/>
</dbReference>
<dbReference type="Gene3D" id="3.90.580.10">
    <property type="entry name" value="Zinc finger, CHC2-type domain"/>
    <property type="match status" value="1"/>
</dbReference>
<dbReference type="AlphaFoldDB" id="A0A7K3WWH9"/>
<dbReference type="SMART" id="SM00400">
    <property type="entry name" value="ZnF_CHCC"/>
    <property type="match status" value="1"/>
</dbReference>
<evidence type="ECO:0000313" key="7">
    <source>
        <dbReference type="Proteomes" id="UP000486602"/>
    </source>
</evidence>
<dbReference type="PANTHER" id="PTHR30313">
    <property type="entry name" value="DNA PRIMASE"/>
    <property type="match status" value="1"/>
</dbReference>
<keyword evidence="3" id="KW-0862">Zinc</keyword>
<evidence type="ECO:0000313" key="6">
    <source>
        <dbReference type="EMBL" id="NEN25886.1"/>
    </source>
</evidence>
<keyword evidence="7" id="KW-1185">Reference proteome</keyword>
<dbReference type="GO" id="GO:0005737">
    <property type="term" value="C:cytoplasm"/>
    <property type="evidence" value="ECO:0007669"/>
    <property type="project" value="TreeGrafter"/>
</dbReference>
<dbReference type="GO" id="GO:0003677">
    <property type="term" value="F:DNA binding"/>
    <property type="evidence" value="ECO:0007669"/>
    <property type="project" value="InterPro"/>
</dbReference>
<accession>A0A7K3WWH9</accession>
<dbReference type="Proteomes" id="UP000486602">
    <property type="component" value="Unassembled WGS sequence"/>
</dbReference>
<gene>
    <name evidence="6" type="ORF">G3O08_20555</name>
</gene>
<evidence type="ECO:0000256" key="1">
    <source>
        <dbReference type="ARBA" id="ARBA00022723"/>
    </source>
</evidence>
<dbReference type="Gene3D" id="3.40.1360.10">
    <property type="match status" value="1"/>
</dbReference>
<dbReference type="Gene3D" id="3.90.980.10">
    <property type="entry name" value="DNA primase, catalytic core, N-terminal domain"/>
    <property type="match status" value="1"/>
</dbReference>
<evidence type="ECO:0000259" key="5">
    <source>
        <dbReference type="SMART" id="SM00400"/>
    </source>
</evidence>
<evidence type="ECO:0000256" key="2">
    <source>
        <dbReference type="ARBA" id="ARBA00022771"/>
    </source>
</evidence>
<dbReference type="InterPro" id="IPR036977">
    <property type="entry name" value="DNA_primase_Znf_CHC2"/>
</dbReference>
<dbReference type="InterPro" id="IPR037068">
    <property type="entry name" value="DNA_primase_core_N_sf"/>
</dbReference>
<dbReference type="EMBL" id="JAAGVY010000106">
    <property type="protein sequence ID" value="NEN25886.1"/>
    <property type="molecule type" value="Genomic_DNA"/>
</dbReference>
<dbReference type="InterPro" id="IPR050219">
    <property type="entry name" value="DnaG_primase"/>
</dbReference>
<dbReference type="SUPFAM" id="SSF57783">
    <property type="entry name" value="Zinc beta-ribbon"/>
    <property type="match status" value="1"/>
</dbReference>
<protein>
    <submittedName>
        <fullName evidence="6">DNA primase</fullName>
    </submittedName>
</protein>
<dbReference type="Pfam" id="PF01807">
    <property type="entry name" value="Zn_ribbon_DnaG"/>
    <property type="match status" value="1"/>
</dbReference>
<comment type="caution">
    <text evidence="6">The sequence shown here is derived from an EMBL/GenBank/DDBJ whole genome shotgun (WGS) entry which is preliminary data.</text>
</comment>
<dbReference type="InterPro" id="IPR002694">
    <property type="entry name" value="Znf_CHC2"/>
</dbReference>
<keyword evidence="2" id="KW-0863">Zinc-finger</keyword>
<feature type="non-terminal residue" evidence="6">
    <location>
        <position position="474"/>
    </location>
</feature>
<keyword evidence="1" id="KW-0479">Metal-binding</keyword>
<evidence type="ECO:0000256" key="4">
    <source>
        <dbReference type="SAM" id="MobiDB-lite"/>
    </source>
</evidence>
<feature type="domain" description="Zinc finger CHC2-type" evidence="5">
    <location>
        <begin position="36"/>
        <end position="95"/>
    </location>
</feature>
<dbReference type="GO" id="GO:0003899">
    <property type="term" value="F:DNA-directed RNA polymerase activity"/>
    <property type="evidence" value="ECO:0007669"/>
    <property type="project" value="InterPro"/>
</dbReference>
<dbReference type="GO" id="GO:0008270">
    <property type="term" value="F:zinc ion binding"/>
    <property type="evidence" value="ECO:0007669"/>
    <property type="project" value="UniProtKB-KW"/>
</dbReference>
<reference evidence="6 7" key="1">
    <citation type="submission" date="2020-02" db="EMBL/GenBank/DDBJ databases">
        <title>Out from the shadows clarifying the taxonomy of the family Cryomorphaceae and related taxa by utilizing the GTDB taxonomic framework.</title>
        <authorList>
            <person name="Bowman J.P."/>
        </authorList>
    </citation>
    <scope>NUCLEOTIDE SEQUENCE [LARGE SCALE GENOMIC DNA]</scope>
    <source>
        <strain evidence="6 7">QSSC 1-22</strain>
    </source>
</reference>
<dbReference type="Pfam" id="PF13155">
    <property type="entry name" value="Toprim_2"/>
    <property type="match status" value="1"/>
</dbReference>
<dbReference type="PANTHER" id="PTHR30313:SF2">
    <property type="entry name" value="DNA PRIMASE"/>
    <property type="match status" value="1"/>
</dbReference>
<dbReference type="RefSeq" id="WP_239541391.1">
    <property type="nucleotide sequence ID" value="NZ_JAAGVY010000106.1"/>
</dbReference>
<organism evidence="6 7">
    <name type="scientific">Cryomorpha ignava</name>
    <dbReference type="NCBI Taxonomy" id="101383"/>
    <lineage>
        <taxon>Bacteria</taxon>
        <taxon>Pseudomonadati</taxon>
        <taxon>Bacteroidota</taxon>
        <taxon>Flavobacteriia</taxon>
        <taxon>Flavobacteriales</taxon>
        <taxon>Cryomorphaceae</taxon>
        <taxon>Cryomorpha</taxon>
    </lineage>
</organism>
<name>A0A7K3WWH9_9FLAO</name>
<evidence type="ECO:0000256" key="3">
    <source>
        <dbReference type="ARBA" id="ARBA00022833"/>
    </source>
</evidence>
<proteinExistence type="predicted"/>
<feature type="region of interest" description="Disordered" evidence="4">
    <location>
        <begin position="373"/>
        <end position="394"/>
    </location>
</feature>